<proteinExistence type="inferred from homology"/>
<accession>A0A7V9Z9L5</accession>
<keyword evidence="5" id="KW-1185">Reference proteome</keyword>
<name>A0A7V9Z9L5_9BACL</name>
<evidence type="ECO:0000256" key="1">
    <source>
        <dbReference type="ARBA" id="ARBA00006484"/>
    </source>
</evidence>
<dbReference type="PRINTS" id="PR00080">
    <property type="entry name" value="SDRFAMILY"/>
</dbReference>
<comment type="caution">
    <text evidence="4">The sequence shown here is derived from an EMBL/GenBank/DDBJ whole genome shotgun (WGS) entry which is preliminary data.</text>
</comment>
<dbReference type="EMBL" id="JACDUT010000013">
    <property type="protein sequence ID" value="MBA2876509.1"/>
    <property type="molecule type" value="Genomic_DNA"/>
</dbReference>
<dbReference type="GO" id="GO:0016020">
    <property type="term" value="C:membrane"/>
    <property type="evidence" value="ECO:0007669"/>
    <property type="project" value="TreeGrafter"/>
</dbReference>
<dbReference type="PANTHER" id="PTHR44196">
    <property type="entry name" value="DEHYDROGENASE/REDUCTASE SDR FAMILY MEMBER 7B"/>
    <property type="match status" value="1"/>
</dbReference>
<protein>
    <submittedName>
        <fullName evidence="4">Short-subunit dehydrogenase</fullName>
    </submittedName>
</protein>
<reference evidence="4 5" key="1">
    <citation type="submission" date="2020-07" db="EMBL/GenBank/DDBJ databases">
        <title>Genomic Encyclopedia of Type Strains, Phase IV (KMG-IV): sequencing the most valuable type-strain genomes for metagenomic binning, comparative biology and taxonomic classification.</title>
        <authorList>
            <person name="Goeker M."/>
        </authorList>
    </citation>
    <scope>NUCLEOTIDE SEQUENCE [LARGE SCALE GENOMIC DNA]</scope>
    <source>
        <strain evidence="4 5">DSM 15730</strain>
    </source>
</reference>
<keyword evidence="2" id="KW-0560">Oxidoreductase</keyword>
<dbReference type="InterPro" id="IPR002347">
    <property type="entry name" value="SDR_fam"/>
</dbReference>
<organism evidence="4 5">
    <name type="scientific">Thermaerobacillus caldiproteolyticus</name>
    <dbReference type="NCBI Taxonomy" id="247480"/>
    <lineage>
        <taxon>Bacteria</taxon>
        <taxon>Bacillati</taxon>
        <taxon>Bacillota</taxon>
        <taxon>Bacilli</taxon>
        <taxon>Bacillales</taxon>
        <taxon>Anoxybacillaceae</taxon>
        <taxon>Thermaerobacillus</taxon>
    </lineage>
</organism>
<evidence type="ECO:0000256" key="2">
    <source>
        <dbReference type="ARBA" id="ARBA00023002"/>
    </source>
</evidence>
<dbReference type="Pfam" id="PF00106">
    <property type="entry name" value="adh_short"/>
    <property type="match status" value="1"/>
</dbReference>
<dbReference type="PANTHER" id="PTHR44196:SF1">
    <property type="entry name" value="DEHYDROGENASE_REDUCTASE SDR FAMILY MEMBER 7B"/>
    <property type="match status" value="1"/>
</dbReference>
<dbReference type="CDD" id="cd05233">
    <property type="entry name" value="SDR_c"/>
    <property type="match status" value="1"/>
</dbReference>
<dbReference type="AlphaFoldDB" id="A0A7V9Z9L5"/>
<evidence type="ECO:0000313" key="4">
    <source>
        <dbReference type="EMBL" id="MBA2876509.1"/>
    </source>
</evidence>
<dbReference type="PRINTS" id="PR00081">
    <property type="entry name" value="GDHRDH"/>
</dbReference>
<dbReference type="Gene3D" id="3.40.50.720">
    <property type="entry name" value="NAD(P)-binding Rossmann-like Domain"/>
    <property type="match status" value="1"/>
</dbReference>
<dbReference type="GO" id="GO:0016491">
    <property type="term" value="F:oxidoreductase activity"/>
    <property type="evidence" value="ECO:0007669"/>
    <property type="project" value="UniProtKB-KW"/>
</dbReference>
<comment type="similarity">
    <text evidence="1 3">Belongs to the short-chain dehydrogenases/reductases (SDR) family.</text>
</comment>
<evidence type="ECO:0000313" key="5">
    <source>
        <dbReference type="Proteomes" id="UP000523087"/>
    </source>
</evidence>
<gene>
    <name evidence="4" type="ORF">HNR31_003327</name>
</gene>
<sequence>MESIVITGAGTGLGKELALQYAQNGYSIILTARRIQPLIEVKQEIESLGGEAFAYPLDIRCYEEVYRTVNSIIQDHHVTCLVNNAGIGYFGPFSSLTHEQINEMIQTNVNGTIYMTKAFLPYFQTLPKAKVINIISTAGLRGKINESVYVATKFAIRGFSESLVKELEQTNISVTAVYMGGMDTPFWQGTDHIKDRSRLRSAQEVAKQIIALENGQPEIILS</sequence>
<dbReference type="SUPFAM" id="SSF51735">
    <property type="entry name" value="NAD(P)-binding Rossmann-fold domains"/>
    <property type="match status" value="1"/>
</dbReference>
<dbReference type="Proteomes" id="UP000523087">
    <property type="component" value="Unassembled WGS sequence"/>
</dbReference>
<evidence type="ECO:0000256" key="3">
    <source>
        <dbReference type="RuleBase" id="RU000363"/>
    </source>
</evidence>
<dbReference type="RefSeq" id="WP_181557198.1">
    <property type="nucleotide sequence ID" value="NZ_JACDUT010000013.1"/>
</dbReference>
<dbReference type="InterPro" id="IPR036291">
    <property type="entry name" value="NAD(P)-bd_dom_sf"/>
</dbReference>